<protein>
    <submittedName>
        <fullName evidence="1">Uncharacterized protein</fullName>
    </submittedName>
</protein>
<evidence type="ECO:0000313" key="2">
    <source>
        <dbReference type="Proteomes" id="UP000008144"/>
    </source>
</evidence>
<accession>F6YVJ1</accession>
<reference evidence="1" key="4">
    <citation type="submission" date="2025-09" db="UniProtKB">
        <authorList>
            <consortium name="Ensembl"/>
        </authorList>
    </citation>
    <scope>IDENTIFICATION</scope>
</reference>
<dbReference type="HOGENOM" id="CLU_1911313_0_0_1"/>
<dbReference type="EMBL" id="EAAA01001976">
    <property type="status" value="NOT_ANNOTATED_CDS"/>
    <property type="molecule type" value="Genomic_DNA"/>
</dbReference>
<evidence type="ECO:0000313" key="1">
    <source>
        <dbReference type="Ensembl" id="ENSCINP00000024819.1"/>
    </source>
</evidence>
<organism evidence="1 2">
    <name type="scientific">Ciona intestinalis</name>
    <name type="common">Transparent sea squirt</name>
    <name type="synonym">Ascidia intestinalis</name>
    <dbReference type="NCBI Taxonomy" id="7719"/>
    <lineage>
        <taxon>Eukaryota</taxon>
        <taxon>Metazoa</taxon>
        <taxon>Chordata</taxon>
        <taxon>Tunicata</taxon>
        <taxon>Ascidiacea</taxon>
        <taxon>Phlebobranchia</taxon>
        <taxon>Cionidae</taxon>
        <taxon>Ciona</taxon>
    </lineage>
</organism>
<dbReference type="AlphaFoldDB" id="F6YVJ1"/>
<name>F6YVJ1_CIOIN</name>
<dbReference type="Ensembl" id="ENSCINT00000025065.1">
    <property type="protein sequence ID" value="ENSCINP00000024819.1"/>
    <property type="gene ID" value="ENSCING00000013540.1"/>
</dbReference>
<keyword evidence="2" id="KW-1185">Reference proteome</keyword>
<reference evidence="2" key="1">
    <citation type="journal article" date="2002" name="Science">
        <title>The draft genome of Ciona intestinalis: insights into chordate and vertebrate origins.</title>
        <authorList>
            <person name="Dehal P."/>
            <person name="Satou Y."/>
            <person name="Campbell R.K."/>
            <person name="Chapman J."/>
            <person name="Degnan B."/>
            <person name="De Tomaso A."/>
            <person name="Davidson B."/>
            <person name="Di Gregorio A."/>
            <person name="Gelpke M."/>
            <person name="Goodstein D.M."/>
            <person name="Harafuji N."/>
            <person name="Hastings K.E."/>
            <person name="Ho I."/>
            <person name="Hotta K."/>
            <person name="Huang W."/>
            <person name="Kawashima T."/>
            <person name="Lemaire P."/>
            <person name="Martinez D."/>
            <person name="Meinertzhagen I.A."/>
            <person name="Necula S."/>
            <person name="Nonaka M."/>
            <person name="Putnam N."/>
            <person name="Rash S."/>
            <person name="Saiga H."/>
            <person name="Satake M."/>
            <person name="Terry A."/>
            <person name="Yamada L."/>
            <person name="Wang H.G."/>
            <person name="Awazu S."/>
            <person name="Azumi K."/>
            <person name="Boore J."/>
            <person name="Branno M."/>
            <person name="Chin-Bow S."/>
            <person name="DeSantis R."/>
            <person name="Doyle S."/>
            <person name="Francino P."/>
            <person name="Keys D.N."/>
            <person name="Haga S."/>
            <person name="Hayashi H."/>
            <person name="Hino K."/>
            <person name="Imai K.S."/>
            <person name="Inaba K."/>
            <person name="Kano S."/>
            <person name="Kobayashi K."/>
            <person name="Kobayashi M."/>
            <person name="Lee B.I."/>
            <person name="Makabe K.W."/>
            <person name="Manohar C."/>
            <person name="Matassi G."/>
            <person name="Medina M."/>
            <person name="Mochizuki Y."/>
            <person name="Mount S."/>
            <person name="Morishita T."/>
            <person name="Miura S."/>
            <person name="Nakayama A."/>
            <person name="Nishizaka S."/>
            <person name="Nomoto H."/>
            <person name="Ohta F."/>
            <person name="Oishi K."/>
            <person name="Rigoutsos I."/>
            <person name="Sano M."/>
            <person name="Sasaki A."/>
            <person name="Sasakura Y."/>
            <person name="Shoguchi E."/>
            <person name="Shin-i T."/>
            <person name="Spagnuolo A."/>
            <person name="Stainier D."/>
            <person name="Suzuki M.M."/>
            <person name="Tassy O."/>
            <person name="Takatori N."/>
            <person name="Tokuoka M."/>
            <person name="Yagi K."/>
            <person name="Yoshizaki F."/>
            <person name="Wada S."/>
            <person name="Zhang C."/>
            <person name="Hyatt P.D."/>
            <person name="Larimer F."/>
            <person name="Detter C."/>
            <person name="Doggett N."/>
            <person name="Glavina T."/>
            <person name="Hawkins T."/>
            <person name="Richardson P."/>
            <person name="Lucas S."/>
            <person name="Kohara Y."/>
            <person name="Levine M."/>
            <person name="Satoh N."/>
            <person name="Rokhsar D.S."/>
        </authorList>
    </citation>
    <scope>NUCLEOTIDE SEQUENCE [LARGE SCALE GENOMIC DNA]</scope>
</reference>
<dbReference type="InParanoid" id="F6YVJ1"/>
<reference evidence="1" key="2">
    <citation type="journal article" date="2008" name="Genome Biol.">
        <title>Improved genome assembly and evidence-based global gene model set for the chordate Ciona intestinalis: new insight into intron and operon populations.</title>
        <authorList>
            <person name="Satou Y."/>
            <person name="Mineta K."/>
            <person name="Ogasawara M."/>
            <person name="Sasakura Y."/>
            <person name="Shoguchi E."/>
            <person name="Ueno K."/>
            <person name="Yamada L."/>
            <person name="Matsumoto J."/>
            <person name="Wasserscheid J."/>
            <person name="Dewar K."/>
            <person name="Wiley G.B."/>
            <person name="Macmil S.L."/>
            <person name="Roe B.A."/>
            <person name="Zeller R.W."/>
            <person name="Hastings K.E."/>
            <person name="Lemaire P."/>
            <person name="Lindquist E."/>
            <person name="Endo T."/>
            <person name="Hotta K."/>
            <person name="Inaba K."/>
        </authorList>
    </citation>
    <scope>NUCLEOTIDE SEQUENCE [LARGE SCALE GENOMIC DNA]</scope>
    <source>
        <strain evidence="1">wild type</strain>
    </source>
</reference>
<reference evidence="1" key="3">
    <citation type="submission" date="2025-08" db="UniProtKB">
        <authorList>
            <consortium name="Ensembl"/>
        </authorList>
    </citation>
    <scope>IDENTIFICATION</scope>
</reference>
<sequence>MALRLLCHVCFTDSNEDLKDDAESRVRVMRLFATDSLNIILSFIEQLHKTLQFACHGHRAMASGMQQLTHCMVASMAQKSYSLLHQMLSQLLGASIDTKTVNGERIALTVISLYSDLYLLLYPLDSILLDQMT</sequence>
<proteinExistence type="predicted"/>
<dbReference type="Proteomes" id="UP000008144">
    <property type="component" value="Chromosome 4"/>
</dbReference>